<reference evidence="1 2" key="1">
    <citation type="journal article" date="2014" name="Genome Announc.">
        <title>Draft Genome Sequence of the Agar-Degrading Bacterium Catenovulum sp. Strain DS-2, Isolated from Intestines of Haliotis diversicolor.</title>
        <authorList>
            <person name="Shan D."/>
            <person name="Li X."/>
            <person name="Gu Z."/>
            <person name="Wei G."/>
            <person name="Gao Z."/>
            <person name="Shao Z."/>
        </authorList>
    </citation>
    <scope>NUCLEOTIDE SEQUENCE [LARGE SCALE GENOMIC DNA]</scope>
    <source>
        <strain evidence="1 2">DS-2</strain>
    </source>
</reference>
<sequence length="286" mass="32272">MACITTTQFTFAQAVKVNFNPNSELSQFTQVLLTAALDSHPKYSVNGHYTNHPIKRDLDMLRFNELDIVWHPTNHELEQEFLAIRIPITQGLLGFQSIVVKKQRLPEFNLTNQRRLLASLVFGAARGTGDHQIYSSAGLTGVYSSNENTLVHMLEGDRFDYLPTSTHRAHRLVADNPELNLTIVPNLVVSFVKPIYFFVNRNNPRLASVLAEQIETLITKGDLDELLHQQAFAAHTINKLSNEKLVAIELVNPALPEETPLANSRYWYQFNSDTSTDKAETLLSSL</sequence>
<dbReference type="SUPFAM" id="SSF53850">
    <property type="entry name" value="Periplasmic binding protein-like II"/>
    <property type="match status" value="1"/>
</dbReference>
<protein>
    <submittedName>
        <fullName evidence="1">Uncharacterized protein</fullName>
    </submittedName>
</protein>
<dbReference type="Gene3D" id="3.40.190.10">
    <property type="entry name" value="Periplasmic binding protein-like II"/>
    <property type="match status" value="2"/>
</dbReference>
<dbReference type="EMBL" id="ARZY01000001">
    <property type="protein sequence ID" value="EWH12196.1"/>
    <property type="molecule type" value="Genomic_DNA"/>
</dbReference>
<comment type="caution">
    <text evidence="1">The sequence shown here is derived from an EMBL/GenBank/DDBJ whole genome shotgun (WGS) entry which is preliminary data.</text>
</comment>
<dbReference type="Proteomes" id="UP000019276">
    <property type="component" value="Unassembled WGS sequence"/>
</dbReference>
<organism evidence="1 2">
    <name type="scientific">Catenovulum agarivorans DS-2</name>
    <dbReference type="NCBI Taxonomy" id="1328313"/>
    <lineage>
        <taxon>Bacteria</taxon>
        <taxon>Pseudomonadati</taxon>
        <taxon>Pseudomonadota</taxon>
        <taxon>Gammaproteobacteria</taxon>
        <taxon>Alteromonadales</taxon>
        <taxon>Alteromonadaceae</taxon>
        <taxon>Catenovulum</taxon>
    </lineage>
</organism>
<dbReference type="eggNOG" id="COG0834">
    <property type="taxonomic scope" value="Bacteria"/>
</dbReference>
<keyword evidence="2" id="KW-1185">Reference proteome</keyword>
<evidence type="ECO:0000313" key="1">
    <source>
        <dbReference type="EMBL" id="EWH12196.1"/>
    </source>
</evidence>
<accession>W7QJX6</accession>
<evidence type="ECO:0000313" key="2">
    <source>
        <dbReference type="Proteomes" id="UP000019276"/>
    </source>
</evidence>
<dbReference type="STRING" id="1328313.DS2_00695"/>
<dbReference type="AlphaFoldDB" id="W7QJX6"/>
<gene>
    <name evidence="1" type="ORF">DS2_00695</name>
</gene>
<name>W7QJX6_9ALTE</name>
<proteinExistence type="predicted"/>